<dbReference type="AlphaFoldDB" id="A0A2G8S6J8"/>
<dbReference type="Proteomes" id="UP000230002">
    <property type="component" value="Unassembled WGS sequence"/>
</dbReference>
<accession>A0A2G8S6J8</accession>
<comment type="caution">
    <text evidence="1">The sequence shown here is derived from an EMBL/GenBank/DDBJ whole genome shotgun (WGS) entry which is preliminary data.</text>
</comment>
<organism evidence="1 2">
    <name type="scientific">Ganoderma sinense ZZ0214-1</name>
    <dbReference type="NCBI Taxonomy" id="1077348"/>
    <lineage>
        <taxon>Eukaryota</taxon>
        <taxon>Fungi</taxon>
        <taxon>Dikarya</taxon>
        <taxon>Basidiomycota</taxon>
        <taxon>Agaricomycotina</taxon>
        <taxon>Agaricomycetes</taxon>
        <taxon>Polyporales</taxon>
        <taxon>Polyporaceae</taxon>
        <taxon>Ganoderma</taxon>
    </lineage>
</organism>
<proteinExistence type="predicted"/>
<evidence type="ECO:0000313" key="1">
    <source>
        <dbReference type="EMBL" id="PIL29400.1"/>
    </source>
</evidence>
<reference evidence="1 2" key="1">
    <citation type="journal article" date="2015" name="Sci. Rep.">
        <title>Chromosome-level genome map provides insights into diverse defense mechanisms in the medicinal fungus Ganoderma sinense.</title>
        <authorList>
            <person name="Zhu Y."/>
            <person name="Xu J."/>
            <person name="Sun C."/>
            <person name="Zhou S."/>
            <person name="Xu H."/>
            <person name="Nelson D.R."/>
            <person name="Qian J."/>
            <person name="Song J."/>
            <person name="Luo H."/>
            <person name="Xiang L."/>
            <person name="Li Y."/>
            <person name="Xu Z."/>
            <person name="Ji A."/>
            <person name="Wang L."/>
            <person name="Lu S."/>
            <person name="Hayward A."/>
            <person name="Sun W."/>
            <person name="Li X."/>
            <person name="Schwartz D.C."/>
            <person name="Wang Y."/>
            <person name="Chen S."/>
        </authorList>
    </citation>
    <scope>NUCLEOTIDE SEQUENCE [LARGE SCALE GENOMIC DNA]</scope>
    <source>
        <strain evidence="1 2">ZZ0214-1</strain>
    </source>
</reference>
<dbReference type="OrthoDB" id="2755640at2759"/>
<dbReference type="STRING" id="1077348.A0A2G8S6J8"/>
<evidence type="ECO:0000313" key="2">
    <source>
        <dbReference type="Proteomes" id="UP000230002"/>
    </source>
</evidence>
<sequence>MSTLVSRPSAKHTAGSMVVDQLLENGSTTKMAGAQHSELESETGFETLEDDNGNGYKASSLTVFSFGHLSTTSSAYLESSHLCALFETMARGGRRRLGTPDDPNGVFAGGETHVLRSRLRVGFKKRIVRKTGYPRANMRFTARGFHDYVFKRWRLVLPGWPRHILFQNLSYLRKAEVLELLELLENGRLRFEEVDEDEYYAHTNDIKGVAPGQFKRIGNAHPGRCDNKKSRFNKETGEPVSCTRKLRLSGAKTPKYCFAFREVWVEGAPSPEALSAAVVVM</sequence>
<gene>
    <name evidence="1" type="ORF">GSI_09452</name>
</gene>
<dbReference type="EMBL" id="AYKW01000023">
    <property type="protein sequence ID" value="PIL29400.1"/>
    <property type="molecule type" value="Genomic_DNA"/>
</dbReference>
<name>A0A2G8S6J8_9APHY</name>
<protein>
    <submittedName>
        <fullName evidence="1">Uncharacterized protein</fullName>
    </submittedName>
</protein>
<keyword evidence="2" id="KW-1185">Reference proteome</keyword>